<name>A0A401U820_9BACT</name>
<dbReference type="OrthoDB" id="9809196at2"/>
<evidence type="ECO:0000313" key="3">
    <source>
        <dbReference type="Proteomes" id="UP000288227"/>
    </source>
</evidence>
<feature type="transmembrane region" description="Helical" evidence="1">
    <location>
        <begin position="48"/>
        <end position="67"/>
    </location>
</feature>
<accession>A0A401U820</accession>
<dbReference type="Pfam" id="PF13687">
    <property type="entry name" value="DUF4153"/>
    <property type="match status" value="1"/>
</dbReference>
<feature type="transmembrane region" description="Helical" evidence="1">
    <location>
        <begin position="311"/>
        <end position="330"/>
    </location>
</feature>
<gene>
    <name evidence="2" type="ORF">SanaruYs_12610</name>
</gene>
<feature type="transmembrane region" description="Helical" evidence="1">
    <location>
        <begin position="285"/>
        <end position="305"/>
    </location>
</feature>
<protein>
    <submittedName>
        <fullName evidence="2">DUF4153 domain-containing protein</fullName>
    </submittedName>
</protein>
<evidence type="ECO:0000256" key="1">
    <source>
        <dbReference type="SAM" id="Phobius"/>
    </source>
</evidence>
<feature type="transmembrane region" description="Helical" evidence="1">
    <location>
        <begin position="337"/>
        <end position="354"/>
    </location>
</feature>
<reference evidence="2 3" key="1">
    <citation type="submission" date="2018-11" db="EMBL/GenBank/DDBJ databases">
        <title>Chryseotalea sanarue gen. nov., sp., nov., a member of the family Cytophagaceae, isolated from a brackish lake in Hamamatsu Japan.</title>
        <authorList>
            <person name="Maejima Y."/>
            <person name="Iino T."/>
            <person name="Muraguchi Y."/>
            <person name="Fukuda K."/>
            <person name="Ohkuma M."/>
            <person name="Moriuchi R."/>
            <person name="Dohra H."/>
            <person name="Kimbara K."/>
            <person name="Shintani M."/>
        </authorList>
    </citation>
    <scope>NUCLEOTIDE SEQUENCE [LARGE SCALE GENOMIC DNA]</scope>
    <source>
        <strain evidence="2 3">Ys</strain>
    </source>
</reference>
<dbReference type="InterPro" id="IPR025291">
    <property type="entry name" value="DUF4153"/>
</dbReference>
<proteinExistence type="predicted"/>
<organism evidence="2 3">
    <name type="scientific">Chryseotalea sanaruensis</name>
    <dbReference type="NCBI Taxonomy" id="2482724"/>
    <lineage>
        <taxon>Bacteria</taxon>
        <taxon>Pseudomonadati</taxon>
        <taxon>Bacteroidota</taxon>
        <taxon>Cytophagia</taxon>
        <taxon>Cytophagales</taxon>
        <taxon>Chryseotaleaceae</taxon>
        <taxon>Chryseotalea</taxon>
    </lineage>
</organism>
<keyword evidence="1" id="KW-1133">Transmembrane helix</keyword>
<feature type="transmembrane region" description="Helical" evidence="1">
    <location>
        <begin position="216"/>
        <end position="234"/>
    </location>
</feature>
<evidence type="ECO:0000313" key="2">
    <source>
        <dbReference type="EMBL" id="GCC51041.1"/>
    </source>
</evidence>
<dbReference type="AlphaFoldDB" id="A0A401U820"/>
<dbReference type="RefSeq" id="WP_127121685.1">
    <property type="nucleotide sequence ID" value="NZ_BHXQ01000002.1"/>
</dbReference>
<comment type="caution">
    <text evidence="2">The sequence shown here is derived from an EMBL/GenBank/DDBJ whole genome shotgun (WGS) entry which is preliminary data.</text>
</comment>
<feature type="transmembrane region" description="Helical" evidence="1">
    <location>
        <begin position="79"/>
        <end position="99"/>
    </location>
</feature>
<keyword evidence="3" id="KW-1185">Reference proteome</keyword>
<dbReference type="Proteomes" id="UP000288227">
    <property type="component" value="Unassembled WGS sequence"/>
</dbReference>
<keyword evidence="1" id="KW-0472">Membrane</keyword>
<feature type="transmembrane region" description="Helical" evidence="1">
    <location>
        <begin position="20"/>
        <end position="36"/>
    </location>
</feature>
<dbReference type="EMBL" id="BHXQ01000002">
    <property type="protein sequence ID" value="GCC51041.1"/>
    <property type="molecule type" value="Genomic_DNA"/>
</dbReference>
<keyword evidence="1" id="KW-0812">Transmembrane</keyword>
<sequence>MKWPSLTRIKEATTQTIFRFPLEIFCALIGTSLLLWQIEQDNADDQVLRLILCAVLGLALFLSLTVMAESYSFTRAKRAITQTLGALLLVLCWFILAPIEAETSIIRYSFLIVAFHLLVSFAPKTSIEAFWEYNKQLFIRILTAGLYSGVLYIGLCIAIGSTDFLFDLDLDSKIYLRLFVVIAGLFNTVFFLAGVPTHFENLQQDYPKGLKIFTQYVLIPLATIYLCIILLYEGKVLLEWSLPKGVISWLILGYAVYGILSILLVHPVRHSEGNNWIKNYSRLFYILMVPLLPLLCLAIVVRIQSYGITELRYVVLVLAAWLTGITLYFLFSKQQNIKIIPFSLAVLALLSAWGPQSASSVSENSQRNRLINLFKDQGSWKDDKLEPMPSSIPDSIGNETITQLRFMTERYGAASLRTILPQSLNDSIAKRDTIKNRYTKRYAGTELLRRELGLKSYYSRNKNNFTEYYQASTGASDFLIEGYSRMFSISWYNSRIGGSTIEQDGDMVRIQIGDTLYEIDLLNVFKNIEVLEEAETRNKMDTDQLTININQNSQQAKLIIRQINYEKDTTDRKISNLQGFLLLK</sequence>
<feature type="transmembrane region" description="Helical" evidence="1">
    <location>
        <begin position="137"/>
        <end position="162"/>
    </location>
</feature>
<feature type="transmembrane region" description="Helical" evidence="1">
    <location>
        <begin position="105"/>
        <end position="125"/>
    </location>
</feature>
<feature type="transmembrane region" description="Helical" evidence="1">
    <location>
        <begin position="174"/>
        <end position="195"/>
    </location>
</feature>
<feature type="transmembrane region" description="Helical" evidence="1">
    <location>
        <begin position="246"/>
        <end position="265"/>
    </location>
</feature>